<name>A0ABV7SIB2_9ACTN</name>
<evidence type="ECO:0000256" key="1">
    <source>
        <dbReference type="SAM" id="SignalP"/>
    </source>
</evidence>
<dbReference type="EMBL" id="JBHRWR010000017">
    <property type="protein sequence ID" value="MFC3576693.1"/>
    <property type="molecule type" value="Genomic_DNA"/>
</dbReference>
<dbReference type="RefSeq" id="WP_310776412.1">
    <property type="nucleotide sequence ID" value="NZ_JBHRWR010000017.1"/>
</dbReference>
<proteinExistence type="predicted"/>
<accession>A0ABV7SIB2</accession>
<evidence type="ECO:0008006" key="4">
    <source>
        <dbReference type="Google" id="ProtNLM"/>
    </source>
</evidence>
<evidence type="ECO:0000313" key="3">
    <source>
        <dbReference type="Proteomes" id="UP001595701"/>
    </source>
</evidence>
<comment type="caution">
    <text evidence="2">The sequence shown here is derived from an EMBL/GenBank/DDBJ whole genome shotgun (WGS) entry which is preliminary data.</text>
</comment>
<organism evidence="2 3">
    <name type="scientific">Streptomyces yaanensis</name>
    <dbReference type="NCBI Taxonomy" id="1142239"/>
    <lineage>
        <taxon>Bacteria</taxon>
        <taxon>Bacillati</taxon>
        <taxon>Actinomycetota</taxon>
        <taxon>Actinomycetes</taxon>
        <taxon>Kitasatosporales</taxon>
        <taxon>Streptomycetaceae</taxon>
        <taxon>Streptomyces</taxon>
    </lineage>
</organism>
<protein>
    <recommendedName>
        <fullName evidence="4">Lipoprotein</fullName>
    </recommendedName>
</protein>
<dbReference type="Proteomes" id="UP001595701">
    <property type="component" value="Unassembled WGS sequence"/>
</dbReference>
<feature type="signal peptide" evidence="1">
    <location>
        <begin position="1"/>
        <end position="27"/>
    </location>
</feature>
<gene>
    <name evidence="2" type="ORF">ACFOZ0_26095</name>
</gene>
<sequence>MSPTPSSAFTRVGLAATLLLPAAFLGACSFIGGDSCDGTAAELKRLAAQPLLDAAPAHAAEPTNYRGVGVSTACDDDSPGEPWLHADRVYAYPGKAADVIAYYTRTAAAAGWRSEPNPPDAAPATVIGACWTKTEQGRHLLLNVDFNTDVYSPPPKVGNGIAYEVSVGSTADGGGGEEASCWQ</sequence>
<keyword evidence="3" id="KW-1185">Reference proteome</keyword>
<feature type="chain" id="PRO_5047381271" description="Lipoprotein" evidence="1">
    <location>
        <begin position="28"/>
        <end position="183"/>
    </location>
</feature>
<reference evidence="3" key="1">
    <citation type="journal article" date="2019" name="Int. J. Syst. Evol. Microbiol.">
        <title>The Global Catalogue of Microorganisms (GCM) 10K type strain sequencing project: providing services to taxonomists for standard genome sequencing and annotation.</title>
        <authorList>
            <consortium name="The Broad Institute Genomics Platform"/>
            <consortium name="The Broad Institute Genome Sequencing Center for Infectious Disease"/>
            <person name="Wu L."/>
            <person name="Ma J."/>
        </authorList>
    </citation>
    <scope>NUCLEOTIDE SEQUENCE [LARGE SCALE GENOMIC DNA]</scope>
    <source>
        <strain evidence="3">CGMCC 4.7035</strain>
    </source>
</reference>
<keyword evidence="1" id="KW-0732">Signal</keyword>
<evidence type="ECO:0000313" key="2">
    <source>
        <dbReference type="EMBL" id="MFC3576693.1"/>
    </source>
</evidence>